<dbReference type="OrthoDB" id="2972189at2"/>
<protein>
    <submittedName>
        <fullName evidence="2">Uncharacterized protein</fullName>
    </submittedName>
</protein>
<evidence type="ECO:0000256" key="1">
    <source>
        <dbReference type="SAM" id="Coils"/>
    </source>
</evidence>
<dbReference type="AlphaFoldDB" id="A0A1W1UR43"/>
<dbReference type="RefSeq" id="WP_084052298.1">
    <property type="nucleotide sequence ID" value="NZ_FWWT01000008.1"/>
</dbReference>
<dbReference type="EMBL" id="FWWT01000008">
    <property type="protein sequence ID" value="SMB83540.1"/>
    <property type="molecule type" value="Genomic_DNA"/>
</dbReference>
<keyword evidence="3" id="KW-1185">Reference proteome</keyword>
<keyword evidence="1" id="KW-0175">Coiled coil</keyword>
<name>A0A1W1UR43_DESTI</name>
<gene>
    <name evidence="2" type="ORF">SAMN00017405_1056</name>
</gene>
<reference evidence="2 3" key="1">
    <citation type="submission" date="2017-04" db="EMBL/GenBank/DDBJ databases">
        <authorList>
            <person name="Afonso C.L."/>
            <person name="Miller P.J."/>
            <person name="Scott M.A."/>
            <person name="Spackman E."/>
            <person name="Goraichik I."/>
            <person name="Dimitrov K.M."/>
            <person name="Suarez D.L."/>
            <person name="Swayne D.E."/>
        </authorList>
    </citation>
    <scope>NUCLEOTIDE SEQUENCE [LARGE SCALE GENOMIC DNA]</scope>
    <source>
        <strain evidence="2 3">DSM 11270</strain>
    </source>
</reference>
<organism evidence="2 3">
    <name type="scientific">Desulfonispora thiosulfatigenes DSM 11270</name>
    <dbReference type="NCBI Taxonomy" id="656914"/>
    <lineage>
        <taxon>Bacteria</taxon>
        <taxon>Bacillati</taxon>
        <taxon>Bacillota</taxon>
        <taxon>Clostridia</taxon>
        <taxon>Eubacteriales</taxon>
        <taxon>Peptococcaceae</taxon>
        <taxon>Desulfonispora</taxon>
    </lineage>
</organism>
<proteinExistence type="predicted"/>
<dbReference type="Proteomes" id="UP000192731">
    <property type="component" value="Unassembled WGS sequence"/>
</dbReference>
<dbReference type="STRING" id="656914.SAMN00017405_1056"/>
<accession>A0A1W1UR43</accession>
<evidence type="ECO:0000313" key="2">
    <source>
        <dbReference type="EMBL" id="SMB83540.1"/>
    </source>
</evidence>
<feature type="coiled-coil region" evidence="1">
    <location>
        <begin position="23"/>
        <end position="92"/>
    </location>
</feature>
<evidence type="ECO:0000313" key="3">
    <source>
        <dbReference type="Proteomes" id="UP000192731"/>
    </source>
</evidence>
<sequence length="179" mass="20627">MFKILVFITLFITLISVVVKKVLNLFKQQKEEHEKRMAMLTENLKFQEKILASIKNPVAAAAVGGATTMFLLDQLTNDNNLEQQTIDQMQDMDLDQLQEFAMENNFMEQEDMNHLLDEFDPFDPYTNPGIDIVIDESYHGIDHGLDNDFHDDFDYGFDNDSFDNTNFDNDFGGGFGNDF</sequence>